<protein>
    <submittedName>
        <fullName evidence="1">Uncharacterized protein</fullName>
    </submittedName>
</protein>
<name>A0ACC2D0K0_DIPCM</name>
<evidence type="ECO:0000313" key="1">
    <source>
        <dbReference type="EMBL" id="KAJ7547704.1"/>
    </source>
</evidence>
<gene>
    <name evidence="1" type="ORF">O6H91_08G099800</name>
</gene>
<reference evidence="2" key="1">
    <citation type="journal article" date="2024" name="Proc. Natl. Acad. Sci. U.S.A.">
        <title>Extraordinary preservation of gene collinearity over three hundred million years revealed in homosporous lycophytes.</title>
        <authorList>
            <person name="Li C."/>
            <person name="Wickell D."/>
            <person name="Kuo L.Y."/>
            <person name="Chen X."/>
            <person name="Nie B."/>
            <person name="Liao X."/>
            <person name="Peng D."/>
            <person name="Ji J."/>
            <person name="Jenkins J."/>
            <person name="Williams M."/>
            <person name="Shu S."/>
            <person name="Plott C."/>
            <person name="Barry K."/>
            <person name="Rajasekar S."/>
            <person name="Grimwood J."/>
            <person name="Han X."/>
            <person name="Sun S."/>
            <person name="Hou Z."/>
            <person name="He W."/>
            <person name="Dai G."/>
            <person name="Sun C."/>
            <person name="Schmutz J."/>
            <person name="Leebens-Mack J.H."/>
            <person name="Li F.W."/>
            <person name="Wang L."/>
        </authorList>
    </citation>
    <scope>NUCLEOTIDE SEQUENCE [LARGE SCALE GENOMIC DNA]</scope>
    <source>
        <strain evidence="2">cv. PW_Plant_1</strain>
    </source>
</reference>
<dbReference type="EMBL" id="CM055099">
    <property type="protein sequence ID" value="KAJ7547704.1"/>
    <property type="molecule type" value="Genomic_DNA"/>
</dbReference>
<accession>A0ACC2D0K0</accession>
<proteinExistence type="predicted"/>
<dbReference type="Proteomes" id="UP001162992">
    <property type="component" value="Chromosome 8"/>
</dbReference>
<sequence length="193" mass="22497">MSGRPINLKKHLWISTLFNSLMERSRVKCKEKVKGRELQERPSKSKMEISRLKFIDKGRKGEESDISDAFMNPFGIALCAKRFLKARDWHNHGKIIKIMEVEPTYWHTQLKILLYSLKSILREHDPVLILMFNDGSSFILALYVNYLLFSEDDASFDNSNLELDLEPSRLNHMNQARQVVVGPFPCLLNRCDL</sequence>
<evidence type="ECO:0000313" key="2">
    <source>
        <dbReference type="Proteomes" id="UP001162992"/>
    </source>
</evidence>
<comment type="caution">
    <text evidence="1">The sequence shown here is derived from an EMBL/GenBank/DDBJ whole genome shotgun (WGS) entry which is preliminary data.</text>
</comment>
<keyword evidence="2" id="KW-1185">Reference proteome</keyword>
<organism evidence="1 2">
    <name type="scientific">Diphasiastrum complanatum</name>
    <name type="common">Issler's clubmoss</name>
    <name type="synonym">Lycopodium complanatum</name>
    <dbReference type="NCBI Taxonomy" id="34168"/>
    <lineage>
        <taxon>Eukaryota</taxon>
        <taxon>Viridiplantae</taxon>
        <taxon>Streptophyta</taxon>
        <taxon>Embryophyta</taxon>
        <taxon>Tracheophyta</taxon>
        <taxon>Lycopodiopsida</taxon>
        <taxon>Lycopodiales</taxon>
        <taxon>Lycopodiaceae</taxon>
        <taxon>Lycopodioideae</taxon>
        <taxon>Diphasiastrum</taxon>
    </lineage>
</organism>